<evidence type="ECO:0000256" key="1">
    <source>
        <dbReference type="SAM" id="MobiDB-lite"/>
    </source>
</evidence>
<evidence type="ECO:0000313" key="2">
    <source>
        <dbReference type="EMBL" id="KFJ03436.1"/>
    </source>
</evidence>
<reference evidence="2 3" key="1">
    <citation type="submission" date="2014-03" db="EMBL/GenBank/DDBJ databases">
        <title>Genomics of Bifidobacteria.</title>
        <authorList>
            <person name="Ventura M."/>
            <person name="Milani C."/>
            <person name="Lugli G.A."/>
        </authorList>
    </citation>
    <scope>NUCLEOTIDE SEQUENCE [LARGE SCALE GENOMIC DNA]</scope>
    <source>
        <strain evidence="2 3">LMG 21395</strain>
    </source>
</reference>
<dbReference type="EMBL" id="JGZT01000005">
    <property type="protein sequence ID" value="KFJ03436.1"/>
    <property type="molecule type" value="Genomic_DNA"/>
</dbReference>
<organism evidence="2 3">
    <name type="scientific">Bifidobacterium thermacidophilum subsp. thermacidophilum</name>
    <dbReference type="NCBI Taxonomy" id="79262"/>
    <lineage>
        <taxon>Bacteria</taxon>
        <taxon>Bacillati</taxon>
        <taxon>Actinomycetota</taxon>
        <taxon>Actinomycetes</taxon>
        <taxon>Bifidobacteriales</taxon>
        <taxon>Bifidobacteriaceae</taxon>
        <taxon>Bifidobacterium</taxon>
    </lineage>
</organism>
<proteinExistence type="predicted"/>
<gene>
    <name evidence="2" type="ORF">THER5_1972</name>
</gene>
<feature type="compositionally biased region" description="Polar residues" evidence="1">
    <location>
        <begin position="125"/>
        <end position="141"/>
    </location>
</feature>
<evidence type="ECO:0000313" key="3">
    <source>
        <dbReference type="Proteomes" id="UP000029003"/>
    </source>
</evidence>
<comment type="caution">
    <text evidence="2">The sequence shown here is derived from an EMBL/GenBank/DDBJ whole genome shotgun (WGS) entry which is preliminary data.</text>
</comment>
<sequence>MLLTRLRQDEDTREIPETSNPTSPDHRYSQPFDTICETNGTLGTRNAVIGLAIGQPPAPATSTAVAIGQRRQPTNRHHQRAVSQSRRPTHQHQQRRQPSHHQRHQRQRPSMPLVRSSLRHYPTRNAANGANQVNAISPNQR</sequence>
<accession>A0A087E6N5</accession>
<feature type="compositionally biased region" description="Basic and acidic residues" evidence="1">
    <location>
        <begin position="1"/>
        <end position="16"/>
    </location>
</feature>
<feature type="region of interest" description="Disordered" evidence="1">
    <location>
        <begin position="54"/>
        <end position="141"/>
    </location>
</feature>
<name>A0A087E6N5_9BIFI</name>
<feature type="region of interest" description="Disordered" evidence="1">
    <location>
        <begin position="1"/>
        <end position="39"/>
    </location>
</feature>
<dbReference type="Proteomes" id="UP000029003">
    <property type="component" value="Unassembled WGS sequence"/>
</dbReference>
<feature type="compositionally biased region" description="Basic residues" evidence="1">
    <location>
        <begin position="87"/>
        <end position="107"/>
    </location>
</feature>
<dbReference type="AlphaFoldDB" id="A0A087E6N5"/>
<protein>
    <submittedName>
        <fullName evidence="2">Uncharacterized protein</fullName>
    </submittedName>
</protein>